<dbReference type="Gene3D" id="2.40.10.170">
    <property type="match status" value="1"/>
</dbReference>
<dbReference type="Gene3D" id="3.30.2060.10">
    <property type="entry name" value="Penicillin-binding protein 1b domain"/>
    <property type="match status" value="1"/>
</dbReference>
<sequence>MQLESLLPLIGADPALSRAAASTATRLDIPMPRGVVPPALAYLAGSGGPGGPGGFSGSGGPTGPSGNGGPTGSTAAHPLHVAITASGREAEILEGAMRAYLPAEQIAVFPSWETLPHERLSPRSDTVARRLLTLRRLAHPEEFEPLRLLIMPVRALLQPITRGLGDLAPVRLRLREDAPMEEVENALVNAAYTRVDMVERRGQFAVRGGILDVFPPTERHPIRVEFFGDTVDEIRTFSVGDQRSMEEREELYAPPCREILLTESVRTRARSLISELPGATDMLDKIAAGIAPEGMESLTPVLVDGMDAVVDVLPADARLLIIEPERVDQRAESLIATTEEFLAAAWSAAAAGGTPPVQANAASFASVAATREAALTRGQAWWTLGGFSGNALSGNALPGNVTSTADTFKNDDAGAAVAAREPRKFLGKVDEALAAIGEQARRGVRQVLVVDGPGLARRYAEQLGELGVPASAVAEVPAHLDSGVVYVVAAPIAEGFVLEGQQLGVYAGADLTGRGGSSTRDMRALPKRRRKNAVDPLSLTPGDFVVHDRHGVGRFVRMEKRAIGGKGGQREYIVLEYAPSRRGGPPDQLWVPTDQLDQVSKYSGGESPSLNKMGGADWEKTKSKARAATRKIAAELIRLYAQRMATPGIAFSPDTPWQRELEDAFAYVETPDQLHTIDEVKADMEKPVPMDRLISGDVGYGKTEIAVRAAFKAVQDGRQVAVLVPTTLLVEQHRETFEERYAGFPVRVAALSRFQSARESEEVIAGLADGTIDVVIGTHRLLTGNVRFKALGLVVIDEEQRFGVEHKETLKQMYPNIDVLSMSATPIPRTLEMAVTGVREMSTLATPPEERHPILTYVGARENRQISAAIRRELLRDGQVFYVHNRVGDMGRVAAQLGELVPEARIAVAHGKMSERDLENVIQNFWEHEIDVLICTTIVETGLDISNANTLIVDNADKLGLSQLHQLRGRVGRGRERAYAYFLYDPDRALTETSLERLRTIAANTDLGAGTQVAMKDLEIRGAGNMLGGEQSGHIEGVGFDLYVRMVSEAVAKIRGEIPSDDDASSDVRIELPVEAYLPEDYVPSERLRLEIYTKLAASRGEDQREEIRAELRDRYGEIPEVAARLFRIAQLRDLARSAGLEEITQMGRNVRFAPVALPDSRQARLKRLYPGAMLKPAVRVLMVPVPPAQVGGAMSARPGVMGAAQTSARLGTGAPMEGDELLEWVSRLVTAVFISSVG</sequence>
<dbReference type="InterPro" id="IPR014001">
    <property type="entry name" value="Helicase_ATP-bd"/>
</dbReference>
<dbReference type="CDD" id="cd17991">
    <property type="entry name" value="DEXHc_TRCF"/>
    <property type="match status" value="1"/>
</dbReference>
<dbReference type="Proteomes" id="UP001219297">
    <property type="component" value="Unassembled WGS sequence"/>
</dbReference>
<reference evidence="13 14" key="1">
    <citation type="submission" date="2023-02" db="EMBL/GenBank/DDBJ databases">
        <title>Defining the Infant Male Urobiome and Moving Towards Mechanisms in Urobiome Research.</title>
        <authorList>
            <person name="Reasoner S."/>
            <person name="Flores V."/>
            <person name="Van Horn G."/>
            <person name="Morales G."/>
            <person name="Peard L."/>
            <person name="Abelson B."/>
            <person name="Manuel C."/>
            <person name="Lee J."/>
            <person name="Baker B."/>
            <person name="Williams T."/>
            <person name="Schmitz J."/>
            <person name="Clayton D."/>
            <person name="Hadjifrangiskou M."/>
        </authorList>
    </citation>
    <scope>NUCLEOTIDE SEQUENCE [LARGE SCALE GENOMIC DNA]</scope>
    <source>
        <strain evidence="13 14">AS1053</strain>
    </source>
</reference>
<dbReference type="SMART" id="SM00490">
    <property type="entry name" value="HELICc"/>
    <property type="match status" value="1"/>
</dbReference>
<protein>
    <recommendedName>
        <fullName evidence="9">Transcription-repair-coupling factor</fullName>
        <shortName evidence="9">TRCF</shortName>
        <ecNumber evidence="9">3.6.4.-</ecNumber>
    </recommendedName>
</protein>
<evidence type="ECO:0000256" key="1">
    <source>
        <dbReference type="ARBA" id="ARBA00022490"/>
    </source>
</evidence>
<dbReference type="InterPro" id="IPR001650">
    <property type="entry name" value="Helicase_C-like"/>
</dbReference>
<dbReference type="InterPro" id="IPR037235">
    <property type="entry name" value="TRCF-like_C_D7"/>
</dbReference>
<evidence type="ECO:0000259" key="12">
    <source>
        <dbReference type="PROSITE" id="PS51194"/>
    </source>
</evidence>
<dbReference type="SUPFAM" id="SSF141259">
    <property type="entry name" value="CarD-like"/>
    <property type="match status" value="1"/>
</dbReference>
<evidence type="ECO:0000256" key="6">
    <source>
        <dbReference type="ARBA" id="ARBA00022840"/>
    </source>
</evidence>
<feature type="region of interest" description="Disordered" evidence="10">
    <location>
        <begin position="51"/>
        <end position="76"/>
    </location>
</feature>
<dbReference type="SMART" id="SM01058">
    <property type="entry name" value="CarD_TRCF"/>
    <property type="match status" value="1"/>
</dbReference>
<dbReference type="Pfam" id="PF00270">
    <property type="entry name" value="DEAD"/>
    <property type="match status" value="1"/>
</dbReference>
<dbReference type="PROSITE" id="PS51192">
    <property type="entry name" value="HELICASE_ATP_BIND_1"/>
    <property type="match status" value="1"/>
</dbReference>
<comment type="subcellular location">
    <subcellularLocation>
        <location evidence="9">Cytoplasm</location>
    </subcellularLocation>
</comment>
<dbReference type="Pfam" id="PF00271">
    <property type="entry name" value="Helicase_C"/>
    <property type="match status" value="1"/>
</dbReference>
<dbReference type="SMART" id="SM00982">
    <property type="entry name" value="TRCF"/>
    <property type="match status" value="1"/>
</dbReference>
<name>A0ABT5VAH6_9ACTO</name>
<dbReference type="Pfam" id="PF02559">
    <property type="entry name" value="CarD_TRCF_RID"/>
    <property type="match status" value="1"/>
</dbReference>
<dbReference type="Gene3D" id="3.40.50.300">
    <property type="entry name" value="P-loop containing nucleotide triphosphate hydrolases"/>
    <property type="match status" value="2"/>
</dbReference>
<evidence type="ECO:0000256" key="3">
    <source>
        <dbReference type="ARBA" id="ARBA00022763"/>
    </source>
</evidence>
<keyword evidence="2 9" id="KW-0547">Nucleotide-binding</keyword>
<dbReference type="RefSeq" id="WP_274778666.1">
    <property type="nucleotide sequence ID" value="NZ_JARBHI010000029.1"/>
</dbReference>
<evidence type="ECO:0000313" key="13">
    <source>
        <dbReference type="EMBL" id="MDE1657196.1"/>
    </source>
</evidence>
<dbReference type="PANTHER" id="PTHR47964:SF1">
    <property type="entry name" value="ATP-DEPENDENT DNA HELICASE HOMOLOG RECG, CHLOROPLASTIC"/>
    <property type="match status" value="1"/>
</dbReference>
<evidence type="ECO:0000256" key="5">
    <source>
        <dbReference type="ARBA" id="ARBA00022806"/>
    </source>
</evidence>
<dbReference type="EMBL" id="JARBHI010000029">
    <property type="protein sequence ID" value="MDE1657196.1"/>
    <property type="molecule type" value="Genomic_DNA"/>
</dbReference>
<evidence type="ECO:0000256" key="9">
    <source>
        <dbReference type="HAMAP-Rule" id="MF_00969"/>
    </source>
</evidence>
<dbReference type="Gene3D" id="3.90.1150.50">
    <property type="entry name" value="Transcription-repair-coupling factor, D7 domain"/>
    <property type="match status" value="1"/>
</dbReference>
<dbReference type="InterPro" id="IPR041471">
    <property type="entry name" value="UvrB_inter"/>
</dbReference>
<dbReference type="InterPro" id="IPR027417">
    <property type="entry name" value="P-loop_NTPase"/>
</dbReference>
<keyword evidence="14" id="KW-1185">Reference proteome</keyword>
<dbReference type="InterPro" id="IPR004576">
    <property type="entry name" value="Mfd"/>
</dbReference>
<accession>A0ABT5VAH6</accession>
<dbReference type="NCBIfam" id="TIGR00580">
    <property type="entry name" value="mfd"/>
    <property type="match status" value="1"/>
</dbReference>
<keyword evidence="6 9" id="KW-0067">ATP-binding</keyword>
<evidence type="ECO:0000256" key="7">
    <source>
        <dbReference type="ARBA" id="ARBA00023125"/>
    </source>
</evidence>
<dbReference type="Pfam" id="PF17757">
    <property type="entry name" value="UvrB_inter"/>
    <property type="match status" value="1"/>
</dbReference>
<gene>
    <name evidence="9 13" type="primary">mfd</name>
    <name evidence="13" type="ORF">PWJ81_08970</name>
</gene>
<comment type="caution">
    <text evidence="13">The sequence shown here is derived from an EMBL/GenBank/DDBJ whole genome shotgun (WGS) entry which is preliminary data.</text>
</comment>
<dbReference type="SUPFAM" id="SSF143517">
    <property type="entry name" value="TRCF domain-like"/>
    <property type="match status" value="1"/>
</dbReference>
<keyword evidence="7 9" id="KW-0238">DNA-binding</keyword>
<dbReference type="InterPro" id="IPR003711">
    <property type="entry name" value="CarD-like/TRCF_RID"/>
</dbReference>
<dbReference type="Gene3D" id="3.40.50.11180">
    <property type="match status" value="1"/>
</dbReference>
<keyword evidence="5" id="KW-0347">Helicase</keyword>
<dbReference type="InterPro" id="IPR005118">
    <property type="entry name" value="TRCF_C"/>
</dbReference>
<feature type="domain" description="Helicase C-terminal" evidence="12">
    <location>
        <begin position="869"/>
        <end position="1019"/>
    </location>
</feature>
<comment type="function">
    <text evidence="9">Couples transcription and DNA repair by recognizing RNA polymerase (RNAP) stalled at DNA lesions. Mediates ATP-dependent release of RNAP and its truncated transcript from the DNA, and recruitment of nucleotide excision repair machinery to the damaged site.</text>
</comment>
<dbReference type="InterPro" id="IPR036101">
    <property type="entry name" value="CarD-like/TRCF_RID_sf"/>
</dbReference>
<dbReference type="InterPro" id="IPR047112">
    <property type="entry name" value="RecG/Mfd"/>
</dbReference>
<dbReference type="HAMAP" id="MF_00969">
    <property type="entry name" value="TRCF"/>
    <property type="match status" value="1"/>
</dbReference>
<feature type="compositionally biased region" description="Gly residues" evidence="10">
    <location>
        <begin position="51"/>
        <end position="71"/>
    </location>
</feature>
<keyword evidence="3 9" id="KW-0227">DNA damage</keyword>
<organism evidence="13 14">
    <name type="scientific">Actinotignum sanguinis</name>
    <dbReference type="NCBI Taxonomy" id="1445614"/>
    <lineage>
        <taxon>Bacteria</taxon>
        <taxon>Bacillati</taxon>
        <taxon>Actinomycetota</taxon>
        <taxon>Actinomycetes</taxon>
        <taxon>Actinomycetales</taxon>
        <taxon>Actinomycetaceae</taxon>
        <taxon>Actinotignum</taxon>
    </lineage>
</organism>
<comment type="similarity">
    <text evidence="9">In the N-terminal section; belongs to the UvrB family.</text>
</comment>
<evidence type="ECO:0000259" key="11">
    <source>
        <dbReference type="PROSITE" id="PS51192"/>
    </source>
</evidence>
<comment type="similarity">
    <text evidence="9">In the C-terminal section; belongs to the helicase family. RecG subfamily.</text>
</comment>
<evidence type="ECO:0000256" key="4">
    <source>
        <dbReference type="ARBA" id="ARBA00022801"/>
    </source>
</evidence>
<evidence type="ECO:0000256" key="2">
    <source>
        <dbReference type="ARBA" id="ARBA00022741"/>
    </source>
</evidence>
<dbReference type="Pfam" id="PF03461">
    <property type="entry name" value="TRCF"/>
    <property type="match status" value="1"/>
</dbReference>
<evidence type="ECO:0000256" key="10">
    <source>
        <dbReference type="SAM" id="MobiDB-lite"/>
    </source>
</evidence>
<keyword evidence="1 9" id="KW-0963">Cytoplasm</keyword>
<evidence type="ECO:0000313" key="14">
    <source>
        <dbReference type="Proteomes" id="UP001219297"/>
    </source>
</evidence>
<keyword evidence="8 9" id="KW-0234">DNA repair</keyword>
<dbReference type="InterPro" id="IPR011545">
    <property type="entry name" value="DEAD/DEAH_box_helicase_dom"/>
</dbReference>
<dbReference type="SUPFAM" id="SSF52540">
    <property type="entry name" value="P-loop containing nucleoside triphosphate hydrolases"/>
    <property type="match status" value="3"/>
</dbReference>
<evidence type="ECO:0000256" key="8">
    <source>
        <dbReference type="ARBA" id="ARBA00023204"/>
    </source>
</evidence>
<dbReference type="PANTHER" id="PTHR47964">
    <property type="entry name" value="ATP-DEPENDENT DNA HELICASE HOMOLOG RECG, CHLOROPLASTIC"/>
    <property type="match status" value="1"/>
</dbReference>
<dbReference type="PROSITE" id="PS51194">
    <property type="entry name" value="HELICASE_CTER"/>
    <property type="match status" value="1"/>
</dbReference>
<proteinExistence type="inferred from homology"/>
<feature type="domain" description="Helicase ATP-binding" evidence="11">
    <location>
        <begin position="683"/>
        <end position="844"/>
    </location>
</feature>
<dbReference type="EC" id="3.6.4.-" evidence="9"/>
<dbReference type="SMART" id="SM00487">
    <property type="entry name" value="DEXDc"/>
    <property type="match status" value="1"/>
</dbReference>
<keyword evidence="4 9" id="KW-0378">Hydrolase</keyword>